<reference evidence="2 3" key="1">
    <citation type="submission" date="2019-06" db="EMBL/GenBank/DDBJ databases">
        <title>Enrichment of Autotrophic Halophilic Microorganisms from Red Sea Brine Pool Using Microbial Electrosynthesis System.</title>
        <authorList>
            <person name="Alqahtani M.F."/>
            <person name="Bajracharya S."/>
            <person name="Katuri K.P."/>
            <person name="Ali M."/>
            <person name="Saikaly P.E."/>
        </authorList>
    </citation>
    <scope>NUCLEOTIDE SEQUENCE [LARGE SCALE GENOMIC DNA]</scope>
    <source>
        <strain evidence="2">MES15</strain>
    </source>
</reference>
<comment type="caution">
    <text evidence="2">The sequence shown here is derived from an EMBL/GenBank/DDBJ whole genome shotgun (WGS) entry which is preliminary data.</text>
</comment>
<dbReference type="NCBIfam" id="TIGR02595">
    <property type="entry name" value="PEP_CTERM"/>
    <property type="match status" value="1"/>
</dbReference>
<evidence type="ECO:0000259" key="1">
    <source>
        <dbReference type="Pfam" id="PF07589"/>
    </source>
</evidence>
<name>A0A844HYS3_9GAMM</name>
<dbReference type="Pfam" id="PF07589">
    <property type="entry name" value="PEP-CTERM"/>
    <property type="match status" value="1"/>
</dbReference>
<organism evidence="2 3">
    <name type="scientific">Marinobacter adhaerens</name>
    <dbReference type="NCBI Taxonomy" id="1033846"/>
    <lineage>
        <taxon>Bacteria</taxon>
        <taxon>Pseudomonadati</taxon>
        <taxon>Pseudomonadota</taxon>
        <taxon>Gammaproteobacteria</taxon>
        <taxon>Pseudomonadales</taxon>
        <taxon>Marinobacteraceae</taxon>
        <taxon>Marinobacter</taxon>
    </lineage>
</organism>
<evidence type="ECO:0000313" key="3">
    <source>
        <dbReference type="Proteomes" id="UP000431462"/>
    </source>
</evidence>
<protein>
    <submittedName>
        <fullName evidence="2">PEP-CTERM sorting domain-containing protein</fullName>
    </submittedName>
</protein>
<proteinExistence type="predicted"/>
<dbReference type="InterPro" id="IPR013424">
    <property type="entry name" value="Ice-binding_C"/>
</dbReference>
<dbReference type="AlphaFoldDB" id="A0A844HYS3"/>
<accession>A0A844HYS3</accession>
<dbReference type="Proteomes" id="UP000431462">
    <property type="component" value="Unassembled WGS sequence"/>
</dbReference>
<feature type="domain" description="Ice-binding protein C-terminal" evidence="1">
    <location>
        <begin position="190"/>
        <end position="210"/>
    </location>
</feature>
<gene>
    <name evidence="2" type="ORF">FH752_04725</name>
</gene>
<dbReference type="EMBL" id="VENC01000003">
    <property type="protein sequence ID" value="MTI97910.1"/>
    <property type="molecule type" value="Genomic_DNA"/>
</dbReference>
<evidence type="ECO:0000313" key="2">
    <source>
        <dbReference type="EMBL" id="MTI97910.1"/>
    </source>
</evidence>
<sequence>MAQFLLLTFDIRKNPIDWKLMDGVADKPLPLMVAAIAVLHEDINMNFKQLALAMVFCFGASGNAFAYVISGGTDVGGLDTYLGSTMGMVSGESTETSWASGIVGTTLSISGKTDPAAFLIAEGTDSIVAFQLYTAPGYFLVKDSRKHVLFKNEANVDWGVFDLLAYFGTNKLSELSLSHLTEFNGNPVKVTEPGTLALLGLGILGLVTARSKSKRNS</sequence>